<feature type="domain" description="HTH tetR-type" evidence="5">
    <location>
        <begin position="5"/>
        <end position="65"/>
    </location>
</feature>
<dbReference type="InterPro" id="IPR036271">
    <property type="entry name" value="Tet_transcr_reg_TetR-rel_C_sf"/>
</dbReference>
<keyword evidence="7" id="KW-1185">Reference proteome</keyword>
<dbReference type="EMBL" id="JAPTYD010000019">
    <property type="protein sequence ID" value="MCZ0962568.1"/>
    <property type="molecule type" value="Genomic_DNA"/>
</dbReference>
<sequence length="185" mass="19817">MPARGELPRALIEAGLALLDEEGTEGLTLRRVAARAGVSHAAPAHHFDGLPGLKTAIATRGFQSFLHDLAAARDNLPEGADAFDALLAVNLAYIHFAGNRTALFRLMLDQLPTRDAELRNISNGSYLVLKEVCAPFTANRPAAALEAAVWALTHGYASLTIGKTYLPEAQVRTCSYEEALRLLVG</sequence>
<dbReference type="Gene3D" id="1.10.357.10">
    <property type="entry name" value="Tetracycline Repressor, domain 2"/>
    <property type="match status" value="1"/>
</dbReference>
<dbReference type="SUPFAM" id="SSF46689">
    <property type="entry name" value="Homeodomain-like"/>
    <property type="match status" value="1"/>
</dbReference>
<dbReference type="InterPro" id="IPR001647">
    <property type="entry name" value="HTH_TetR"/>
</dbReference>
<accession>A0ABT4J618</accession>
<evidence type="ECO:0000259" key="5">
    <source>
        <dbReference type="PROSITE" id="PS50977"/>
    </source>
</evidence>
<feature type="DNA-binding region" description="H-T-H motif" evidence="4">
    <location>
        <begin position="28"/>
        <end position="47"/>
    </location>
</feature>
<evidence type="ECO:0000256" key="1">
    <source>
        <dbReference type="ARBA" id="ARBA00023015"/>
    </source>
</evidence>
<organism evidence="6 7">
    <name type="scientific">Paracoccus benzoatiresistens</name>
    <dbReference type="NCBI Taxonomy" id="2997341"/>
    <lineage>
        <taxon>Bacteria</taxon>
        <taxon>Pseudomonadati</taxon>
        <taxon>Pseudomonadota</taxon>
        <taxon>Alphaproteobacteria</taxon>
        <taxon>Rhodobacterales</taxon>
        <taxon>Paracoccaceae</taxon>
        <taxon>Paracoccus</taxon>
    </lineage>
</organism>
<reference evidence="6" key="1">
    <citation type="submission" date="2022-12" db="EMBL/GenBank/DDBJ databases">
        <title>Paracoccus sp. EF6 isolated from a lake water.</title>
        <authorList>
            <person name="Liu H."/>
        </authorList>
    </citation>
    <scope>NUCLEOTIDE SEQUENCE</scope>
    <source>
        <strain evidence="6">EF6</strain>
    </source>
</reference>
<gene>
    <name evidence="6" type="ORF">OU682_13170</name>
</gene>
<dbReference type="InterPro" id="IPR025996">
    <property type="entry name" value="MT1864/Rv1816-like_C"/>
</dbReference>
<evidence type="ECO:0000313" key="7">
    <source>
        <dbReference type="Proteomes" id="UP001149822"/>
    </source>
</evidence>
<dbReference type="InterPro" id="IPR009057">
    <property type="entry name" value="Homeodomain-like_sf"/>
</dbReference>
<name>A0ABT4J618_9RHOB</name>
<keyword evidence="3" id="KW-0804">Transcription</keyword>
<protein>
    <submittedName>
        <fullName evidence="6">TetR/AcrR family transcriptional regulator</fullName>
    </submittedName>
</protein>
<dbReference type="RefSeq" id="WP_268942607.1">
    <property type="nucleotide sequence ID" value="NZ_JAPTYD010000019.1"/>
</dbReference>
<proteinExistence type="predicted"/>
<keyword evidence="2 4" id="KW-0238">DNA-binding</keyword>
<evidence type="ECO:0000313" key="6">
    <source>
        <dbReference type="EMBL" id="MCZ0962568.1"/>
    </source>
</evidence>
<evidence type="ECO:0000256" key="3">
    <source>
        <dbReference type="ARBA" id="ARBA00023163"/>
    </source>
</evidence>
<evidence type="ECO:0000256" key="2">
    <source>
        <dbReference type="ARBA" id="ARBA00023125"/>
    </source>
</evidence>
<dbReference type="Proteomes" id="UP001149822">
    <property type="component" value="Unassembled WGS sequence"/>
</dbReference>
<comment type="caution">
    <text evidence="6">The sequence shown here is derived from an EMBL/GenBank/DDBJ whole genome shotgun (WGS) entry which is preliminary data.</text>
</comment>
<dbReference type="Pfam" id="PF00440">
    <property type="entry name" value="TetR_N"/>
    <property type="match status" value="1"/>
</dbReference>
<dbReference type="Pfam" id="PF13305">
    <property type="entry name" value="TetR_C_33"/>
    <property type="match status" value="1"/>
</dbReference>
<evidence type="ECO:0000256" key="4">
    <source>
        <dbReference type="PROSITE-ProRule" id="PRU00335"/>
    </source>
</evidence>
<dbReference type="SUPFAM" id="SSF48498">
    <property type="entry name" value="Tetracyclin repressor-like, C-terminal domain"/>
    <property type="match status" value="1"/>
</dbReference>
<keyword evidence="1" id="KW-0805">Transcription regulation</keyword>
<dbReference type="PROSITE" id="PS50977">
    <property type="entry name" value="HTH_TETR_2"/>
    <property type="match status" value="1"/>
</dbReference>